<feature type="compositionally biased region" description="Low complexity" evidence="6">
    <location>
        <begin position="315"/>
        <end position="335"/>
    </location>
</feature>
<keyword evidence="2" id="KW-0808">Transferase</keyword>
<comment type="similarity">
    <text evidence="1">Belongs to the carbohydrate kinase PfkB family.</text>
</comment>
<evidence type="ECO:0000259" key="7">
    <source>
        <dbReference type="Pfam" id="PF00294"/>
    </source>
</evidence>
<dbReference type="Gene3D" id="3.40.1190.20">
    <property type="match status" value="1"/>
</dbReference>
<dbReference type="GO" id="GO:0016301">
    <property type="term" value="F:kinase activity"/>
    <property type="evidence" value="ECO:0007669"/>
    <property type="project" value="UniProtKB-KW"/>
</dbReference>
<keyword evidence="3" id="KW-0547">Nucleotide-binding</keyword>
<feature type="domain" description="Carbohydrate kinase PfkB" evidence="7">
    <location>
        <begin position="8"/>
        <end position="304"/>
    </location>
</feature>
<feature type="region of interest" description="Disordered" evidence="6">
    <location>
        <begin position="295"/>
        <end position="350"/>
    </location>
</feature>
<evidence type="ECO:0000256" key="4">
    <source>
        <dbReference type="ARBA" id="ARBA00022777"/>
    </source>
</evidence>
<dbReference type="PROSITE" id="PS00584">
    <property type="entry name" value="PFKB_KINASES_2"/>
    <property type="match status" value="1"/>
</dbReference>
<evidence type="ECO:0000256" key="5">
    <source>
        <dbReference type="ARBA" id="ARBA00022840"/>
    </source>
</evidence>
<sequence>MTGGPDAVLVMGEALIDLVPSADDPLTHRAQPGGAPANVAAGLALLGTPSWFAGALGGDGFARLIEERLVLAGTELGLCARSELPTALAVADPGPDGTGYHFHLQDTATFRLPERVSDVGRFGAVYAGGLAAVVPPAADAVAATARAGAEHSVLVVDPNVREDRTLDGSAAHRLRELCARAHVLKVSDEDVTALWPGTAPDETCARLAAENRLVVLTRGAAGSTAFTRDGARTSVPAVRVDVVNTIGAGDAFMAAVLSWLADAGAFRDGGAARLPGGRAAEMLAFASQVAASVVARSGTEPSRPRPGGRTPLSAPRPATGTAARGARPARTADCAPPAPPSPGAPDSGVR</sequence>
<dbReference type="InterPro" id="IPR011611">
    <property type="entry name" value="PfkB_dom"/>
</dbReference>
<evidence type="ECO:0000313" key="9">
    <source>
        <dbReference type="Proteomes" id="UP001239522"/>
    </source>
</evidence>
<proteinExistence type="inferred from homology"/>
<keyword evidence="5" id="KW-0067">ATP-binding</keyword>
<evidence type="ECO:0000256" key="3">
    <source>
        <dbReference type="ARBA" id="ARBA00022741"/>
    </source>
</evidence>
<evidence type="ECO:0000256" key="1">
    <source>
        <dbReference type="ARBA" id="ARBA00010688"/>
    </source>
</evidence>
<evidence type="ECO:0000313" key="8">
    <source>
        <dbReference type="EMBL" id="WLQ36365.1"/>
    </source>
</evidence>
<evidence type="ECO:0000256" key="6">
    <source>
        <dbReference type="SAM" id="MobiDB-lite"/>
    </source>
</evidence>
<dbReference type="SUPFAM" id="SSF53613">
    <property type="entry name" value="Ribokinase-like"/>
    <property type="match status" value="1"/>
</dbReference>
<dbReference type="InterPro" id="IPR029056">
    <property type="entry name" value="Ribokinase-like"/>
</dbReference>
<dbReference type="RefSeq" id="WP_306057606.1">
    <property type="nucleotide sequence ID" value="NZ_CP120997.1"/>
</dbReference>
<evidence type="ECO:0000256" key="2">
    <source>
        <dbReference type="ARBA" id="ARBA00022679"/>
    </source>
</evidence>
<gene>
    <name evidence="8" type="ORF">P8A18_24350</name>
</gene>
<dbReference type="PANTHER" id="PTHR43085:SF1">
    <property type="entry name" value="PSEUDOURIDINE KINASE-RELATED"/>
    <property type="match status" value="1"/>
</dbReference>
<keyword evidence="9" id="KW-1185">Reference proteome</keyword>
<organism evidence="8 9">
    <name type="scientific">Streptomyces castrisilvae</name>
    <dbReference type="NCBI Taxonomy" id="3033811"/>
    <lineage>
        <taxon>Bacteria</taxon>
        <taxon>Bacillati</taxon>
        <taxon>Actinomycetota</taxon>
        <taxon>Actinomycetes</taxon>
        <taxon>Kitasatosporales</taxon>
        <taxon>Streptomycetaceae</taxon>
        <taxon>Streptomyces</taxon>
    </lineage>
</organism>
<dbReference type="PANTHER" id="PTHR43085">
    <property type="entry name" value="HEXOKINASE FAMILY MEMBER"/>
    <property type="match status" value="1"/>
</dbReference>
<reference evidence="8 9" key="1">
    <citation type="submission" date="2023-03" db="EMBL/GenBank/DDBJ databases">
        <title>Isolation and description of six Streptomyces strains from soil environments, able to metabolize different microbial glucans.</title>
        <authorList>
            <person name="Widen T."/>
            <person name="Larsbrink J."/>
        </authorList>
    </citation>
    <scope>NUCLEOTIDE SEQUENCE [LARGE SCALE GENOMIC DNA]</scope>
    <source>
        <strain evidence="8 9">Mut1</strain>
    </source>
</reference>
<name>A0ABY9HP88_9ACTN</name>
<dbReference type="Proteomes" id="UP001239522">
    <property type="component" value="Chromosome"/>
</dbReference>
<dbReference type="EMBL" id="CP120997">
    <property type="protein sequence ID" value="WLQ36365.1"/>
    <property type="molecule type" value="Genomic_DNA"/>
</dbReference>
<keyword evidence="4 8" id="KW-0418">Kinase</keyword>
<accession>A0ABY9HP88</accession>
<dbReference type="Pfam" id="PF00294">
    <property type="entry name" value="PfkB"/>
    <property type="match status" value="1"/>
</dbReference>
<dbReference type="InterPro" id="IPR002173">
    <property type="entry name" value="Carboh/pur_kinase_PfkB_CS"/>
</dbReference>
<dbReference type="InterPro" id="IPR050306">
    <property type="entry name" value="PfkB_Carbo_kinase"/>
</dbReference>
<dbReference type="PROSITE" id="PS00583">
    <property type="entry name" value="PFKB_KINASES_1"/>
    <property type="match status" value="1"/>
</dbReference>
<protein>
    <submittedName>
        <fullName evidence="8">PfkB family carbohydrate kinase</fullName>
    </submittedName>
</protein>